<keyword evidence="3" id="KW-1185">Reference proteome</keyword>
<reference evidence="3" key="1">
    <citation type="journal article" date="2014" name="BMC Genomics">
        <title>The genome sequence of the biocontrol fungus Metarhizium anisopliae and comparative genomics of Metarhizium species.</title>
        <authorList>
            <person name="Pattemore J.A."/>
            <person name="Hane J.K."/>
            <person name="Williams A.H."/>
            <person name="Wilson B.A."/>
            <person name="Stodart B.J."/>
            <person name="Ash G.J."/>
        </authorList>
    </citation>
    <scope>NUCLEOTIDE SEQUENCE [LARGE SCALE GENOMIC DNA]</scope>
    <source>
        <strain evidence="3">BRIP 53293</strain>
    </source>
</reference>
<protein>
    <submittedName>
        <fullName evidence="2">Uncharacterized protein</fullName>
    </submittedName>
</protein>
<organism evidence="2 3">
    <name type="scientific">Metarhizium anisopliae BRIP 53293</name>
    <dbReference type="NCBI Taxonomy" id="1291518"/>
    <lineage>
        <taxon>Eukaryota</taxon>
        <taxon>Fungi</taxon>
        <taxon>Dikarya</taxon>
        <taxon>Ascomycota</taxon>
        <taxon>Pezizomycotina</taxon>
        <taxon>Sordariomycetes</taxon>
        <taxon>Hypocreomycetidae</taxon>
        <taxon>Hypocreales</taxon>
        <taxon>Clavicipitaceae</taxon>
        <taxon>Metarhizium</taxon>
    </lineage>
</organism>
<dbReference type="OrthoDB" id="10379412at2759"/>
<keyword evidence="1" id="KW-0175">Coiled coil</keyword>
<dbReference type="AlphaFoldDB" id="A0A0D9NHC5"/>
<dbReference type="STRING" id="1291518.A0A0D9NHC5"/>
<name>A0A0D9NHC5_METAN</name>
<dbReference type="EMBL" id="KE384884">
    <property type="protein sequence ID" value="KJK73384.1"/>
    <property type="molecule type" value="Genomic_DNA"/>
</dbReference>
<evidence type="ECO:0000256" key="1">
    <source>
        <dbReference type="SAM" id="Coils"/>
    </source>
</evidence>
<accession>A0A0D9NHC5</accession>
<proteinExistence type="predicted"/>
<feature type="coiled-coil region" evidence="1">
    <location>
        <begin position="21"/>
        <end position="80"/>
    </location>
</feature>
<feature type="coiled-coil region" evidence="1">
    <location>
        <begin position="302"/>
        <end position="329"/>
    </location>
</feature>
<dbReference type="Proteomes" id="UP000054544">
    <property type="component" value="Unassembled WGS sequence"/>
</dbReference>
<sequence length="361" mass="42213">MLQNKHSIEIRALAQKHEDQDRLTQTEISDLKENIKILKEENNRDKEMHNRENEMAETELQRLRTETTKHQKENKELTEKLADEGRNAKSTIDKQTTIITGLESVILSYIQRRVKWAKGLELHELRKQVESLRVQINNQSDADHGAIYELCNKIHMSRNLPSVDDELRRLEDEHKKTIKGGIEVVRQFFISMDRDEADSKDVERAVKREEPDPNKMSSALQSAGLRCTPMLEHMKPFFSQEFRNNFGADMTQPTDMYNIYRPIFLLLQRFLQNKGTMKHKLSVLQEEHSECDKNLQTSKRSAEALQTRLDNKTKSAANKREELSKLKAQWSEVHELIKTALGLYETKKVQAEGWTKTRTYP</sequence>
<evidence type="ECO:0000313" key="2">
    <source>
        <dbReference type="EMBL" id="KJK73384.1"/>
    </source>
</evidence>
<gene>
    <name evidence="2" type="ORF">H634G_11414</name>
</gene>
<evidence type="ECO:0000313" key="3">
    <source>
        <dbReference type="Proteomes" id="UP000054544"/>
    </source>
</evidence>